<dbReference type="InParanoid" id="A0A2P5A5E0"/>
<reference evidence="2" key="1">
    <citation type="submission" date="2016-06" db="EMBL/GenBank/DDBJ databases">
        <title>Parallel loss of symbiosis genes in relatives of nitrogen-fixing non-legume Parasponia.</title>
        <authorList>
            <person name="Van Velzen R."/>
            <person name="Holmer R."/>
            <person name="Bu F."/>
            <person name="Rutten L."/>
            <person name="Van Zeijl A."/>
            <person name="Liu W."/>
            <person name="Santuari L."/>
            <person name="Cao Q."/>
            <person name="Sharma T."/>
            <person name="Shen D."/>
            <person name="Roswanjaya Y."/>
            <person name="Wardhani T."/>
            <person name="Kalhor M.S."/>
            <person name="Jansen J."/>
            <person name="Van den Hoogen J."/>
            <person name="Gungor B."/>
            <person name="Hartog M."/>
            <person name="Hontelez J."/>
            <person name="Verver J."/>
            <person name="Yang W.-C."/>
            <person name="Schijlen E."/>
            <person name="Repin R."/>
            <person name="Schilthuizen M."/>
            <person name="Schranz E."/>
            <person name="Heidstra R."/>
            <person name="Miyata K."/>
            <person name="Fedorova E."/>
            <person name="Kohlen W."/>
            <person name="Bisseling T."/>
            <person name="Smit S."/>
            <person name="Geurts R."/>
        </authorList>
    </citation>
    <scope>NUCLEOTIDE SEQUENCE [LARGE SCALE GENOMIC DNA]</scope>
    <source>
        <strain evidence="2">cv. RG33-2</strain>
    </source>
</reference>
<sequence>MKFPMKKGVRVVHGDQAQAQTCYVTSASTPKASEDSSMSRPLEFNTIYQVEDAECSNLRNLRVLGELDPRDHQCRRVPEPVEALRPYKLSPECLER</sequence>
<name>A0A2P5A5E0_TREOI</name>
<evidence type="ECO:0000313" key="1">
    <source>
        <dbReference type="EMBL" id="PON31753.1"/>
    </source>
</evidence>
<evidence type="ECO:0000313" key="2">
    <source>
        <dbReference type="Proteomes" id="UP000237000"/>
    </source>
</evidence>
<accession>A0A2P5A5E0</accession>
<dbReference type="AlphaFoldDB" id="A0A2P5A5E0"/>
<gene>
    <name evidence="1" type="ORF">TorRG33x02_357330</name>
</gene>
<protein>
    <submittedName>
        <fullName evidence="1">Uncharacterized protein</fullName>
    </submittedName>
</protein>
<proteinExistence type="predicted"/>
<dbReference type="Proteomes" id="UP000237000">
    <property type="component" value="Unassembled WGS sequence"/>
</dbReference>
<comment type="caution">
    <text evidence="1">The sequence shown here is derived from an EMBL/GenBank/DDBJ whole genome shotgun (WGS) entry which is preliminary data.</text>
</comment>
<keyword evidence="2" id="KW-1185">Reference proteome</keyword>
<dbReference type="EMBL" id="JXTC01001242">
    <property type="protein sequence ID" value="PON31753.1"/>
    <property type="molecule type" value="Genomic_DNA"/>
</dbReference>
<organism evidence="1 2">
    <name type="scientific">Trema orientale</name>
    <name type="common">Charcoal tree</name>
    <name type="synonym">Celtis orientalis</name>
    <dbReference type="NCBI Taxonomy" id="63057"/>
    <lineage>
        <taxon>Eukaryota</taxon>
        <taxon>Viridiplantae</taxon>
        <taxon>Streptophyta</taxon>
        <taxon>Embryophyta</taxon>
        <taxon>Tracheophyta</taxon>
        <taxon>Spermatophyta</taxon>
        <taxon>Magnoliopsida</taxon>
        <taxon>eudicotyledons</taxon>
        <taxon>Gunneridae</taxon>
        <taxon>Pentapetalae</taxon>
        <taxon>rosids</taxon>
        <taxon>fabids</taxon>
        <taxon>Rosales</taxon>
        <taxon>Cannabaceae</taxon>
        <taxon>Trema</taxon>
    </lineage>
</organism>